<reference evidence="2 3" key="1">
    <citation type="submission" date="2024-10" db="EMBL/GenBank/DDBJ databases">
        <authorList>
            <person name="Kim D."/>
        </authorList>
    </citation>
    <scope>NUCLEOTIDE SEQUENCE [LARGE SCALE GENOMIC DNA]</scope>
    <source>
        <strain evidence="2">BH-2024</strain>
    </source>
</reference>
<evidence type="ECO:0000313" key="2">
    <source>
        <dbReference type="EMBL" id="KAL3114854.1"/>
    </source>
</evidence>
<dbReference type="EMBL" id="JBICBT010000407">
    <property type="protein sequence ID" value="KAL3114854.1"/>
    <property type="molecule type" value="Genomic_DNA"/>
</dbReference>
<evidence type="ECO:0000313" key="3">
    <source>
        <dbReference type="Proteomes" id="UP001620626"/>
    </source>
</evidence>
<accession>A0ABD2LI40</accession>
<dbReference type="EMBL" id="JBICBT010000407">
    <property type="protein sequence ID" value="KAL3114852.1"/>
    <property type="molecule type" value="Genomic_DNA"/>
</dbReference>
<protein>
    <submittedName>
        <fullName evidence="2">Uncharacterized protein</fullName>
    </submittedName>
</protein>
<sequence length="179" mass="20571">MLVVNNSIATFSKTLCRVRHRAIRCRVQSERAHSRHFCCSPPLWLSISPTAGKHWPISCQNNKCLSANRRHYCRLIKIPFPLASAKVLLDQDGFACKLSPATICVVESKGTTESWLAIAEDASDSEIFDALFKMAFSRKWPNGLEVSKFRHEKATMGWSLQINQLDVDEWRYRSREKWT</sequence>
<organism evidence="2 3">
    <name type="scientific">Heterodera trifolii</name>
    <dbReference type="NCBI Taxonomy" id="157864"/>
    <lineage>
        <taxon>Eukaryota</taxon>
        <taxon>Metazoa</taxon>
        <taxon>Ecdysozoa</taxon>
        <taxon>Nematoda</taxon>
        <taxon>Chromadorea</taxon>
        <taxon>Rhabditida</taxon>
        <taxon>Tylenchina</taxon>
        <taxon>Tylenchomorpha</taxon>
        <taxon>Tylenchoidea</taxon>
        <taxon>Heteroderidae</taxon>
        <taxon>Heteroderinae</taxon>
        <taxon>Heterodera</taxon>
    </lineage>
</organism>
<dbReference type="AlphaFoldDB" id="A0ABD2LI40"/>
<proteinExistence type="predicted"/>
<keyword evidence="3" id="KW-1185">Reference proteome</keyword>
<evidence type="ECO:0000313" key="1">
    <source>
        <dbReference type="EMBL" id="KAL3114852.1"/>
    </source>
</evidence>
<name>A0ABD2LI40_9BILA</name>
<dbReference type="Proteomes" id="UP001620626">
    <property type="component" value="Unassembled WGS sequence"/>
</dbReference>
<comment type="caution">
    <text evidence="2">The sequence shown here is derived from an EMBL/GenBank/DDBJ whole genome shotgun (WGS) entry which is preliminary data.</text>
</comment>
<gene>
    <name evidence="1" type="ORF">niasHT_014666</name>
    <name evidence="2" type="ORF">niasHT_014668</name>
</gene>